<dbReference type="InterPro" id="IPR039353">
    <property type="entry name" value="TF_Adf1"/>
</dbReference>
<evidence type="ECO:0000256" key="1">
    <source>
        <dbReference type="SAM" id="MobiDB-lite"/>
    </source>
</evidence>
<evidence type="ECO:0000313" key="3">
    <source>
        <dbReference type="EMBL" id="KAL3281829.1"/>
    </source>
</evidence>
<name>A0ABD2NTH6_9CUCU</name>
<proteinExistence type="predicted"/>
<sequence length="355" mass="41787">MENNDTSFVSIADYICHLSKELEIEGANGLDGNEMEVIALIRNCPFLYDRSFSDFKDIEKKNEAWEAIASVFNVSALDLRQYWRNMRESFTRYTSKSENMKTYYTYFDEMNFLLPFIHRRNRSPGSSSNTIVHLREESNTSASSEPEITSTDHELKKETLIDLIHNNPVLFDRRHKDAKNHDLKLKTWKKVARELEIPVSDCVNRWKNLRERYSKERRQRKMNPESKKWRYSHTQMQNKRSGSLFNTEAAQTLDHLDSMSPHLTEHQYCRIDPDDQEVEAEYIGLEVLDNDYSNESTEKKFAFNTNTDDTCKDEDELFALAIAAELRKIASIRRKMKLKADIYRLLSSRSDDELT</sequence>
<dbReference type="Proteomes" id="UP001516400">
    <property type="component" value="Unassembled WGS sequence"/>
</dbReference>
<organism evidence="3 4">
    <name type="scientific">Cryptolaemus montrouzieri</name>
    <dbReference type="NCBI Taxonomy" id="559131"/>
    <lineage>
        <taxon>Eukaryota</taxon>
        <taxon>Metazoa</taxon>
        <taxon>Ecdysozoa</taxon>
        <taxon>Arthropoda</taxon>
        <taxon>Hexapoda</taxon>
        <taxon>Insecta</taxon>
        <taxon>Pterygota</taxon>
        <taxon>Neoptera</taxon>
        <taxon>Endopterygota</taxon>
        <taxon>Coleoptera</taxon>
        <taxon>Polyphaga</taxon>
        <taxon>Cucujiformia</taxon>
        <taxon>Coccinelloidea</taxon>
        <taxon>Coccinellidae</taxon>
        <taxon>Scymninae</taxon>
        <taxon>Scymnini</taxon>
        <taxon>Cryptolaemus</taxon>
    </lineage>
</organism>
<dbReference type="Pfam" id="PF10545">
    <property type="entry name" value="MADF_DNA_bdg"/>
    <property type="match status" value="2"/>
</dbReference>
<feature type="region of interest" description="Disordered" evidence="1">
    <location>
        <begin position="214"/>
        <end position="234"/>
    </location>
</feature>
<keyword evidence="4" id="KW-1185">Reference proteome</keyword>
<evidence type="ECO:0000313" key="4">
    <source>
        <dbReference type="Proteomes" id="UP001516400"/>
    </source>
</evidence>
<feature type="compositionally biased region" description="Basic and acidic residues" evidence="1">
    <location>
        <begin position="214"/>
        <end position="228"/>
    </location>
</feature>
<accession>A0ABD2NTH6</accession>
<feature type="domain" description="MADF" evidence="2">
    <location>
        <begin position="159"/>
        <end position="243"/>
    </location>
</feature>
<gene>
    <name evidence="3" type="ORF">HHI36_005029</name>
</gene>
<evidence type="ECO:0000259" key="2">
    <source>
        <dbReference type="PROSITE" id="PS51029"/>
    </source>
</evidence>
<dbReference type="InterPro" id="IPR006578">
    <property type="entry name" value="MADF-dom"/>
</dbReference>
<comment type="caution">
    <text evidence="3">The sequence shown here is derived from an EMBL/GenBank/DDBJ whole genome shotgun (WGS) entry which is preliminary data.</text>
</comment>
<dbReference type="EMBL" id="JABFTP020000144">
    <property type="protein sequence ID" value="KAL3281829.1"/>
    <property type="molecule type" value="Genomic_DNA"/>
</dbReference>
<protein>
    <recommendedName>
        <fullName evidence="2">MADF domain-containing protein</fullName>
    </recommendedName>
</protein>
<dbReference type="AlphaFoldDB" id="A0ABD2NTH6"/>
<feature type="domain" description="MADF" evidence="2">
    <location>
        <begin position="36"/>
        <end position="118"/>
    </location>
</feature>
<dbReference type="SMART" id="SM00595">
    <property type="entry name" value="MADF"/>
    <property type="match status" value="2"/>
</dbReference>
<dbReference type="PANTHER" id="PTHR12243:SF63">
    <property type="entry name" value="LD26477P"/>
    <property type="match status" value="1"/>
</dbReference>
<dbReference type="PANTHER" id="PTHR12243">
    <property type="entry name" value="MADF DOMAIN TRANSCRIPTION FACTOR"/>
    <property type="match status" value="1"/>
</dbReference>
<reference evidence="3 4" key="1">
    <citation type="journal article" date="2021" name="BMC Biol.">
        <title>Horizontally acquired antibacterial genes associated with adaptive radiation of ladybird beetles.</title>
        <authorList>
            <person name="Li H.S."/>
            <person name="Tang X.F."/>
            <person name="Huang Y.H."/>
            <person name="Xu Z.Y."/>
            <person name="Chen M.L."/>
            <person name="Du X.Y."/>
            <person name="Qiu B.Y."/>
            <person name="Chen P.T."/>
            <person name="Zhang W."/>
            <person name="Slipinski A."/>
            <person name="Escalona H.E."/>
            <person name="Waterhouse R.M."/>
            <person name="Zwick A."/>
            <person name="Pang H."/>
        </authorList>
    </citation>
    <scope>NUCLEOTIDE SEQUENCE [LARGE SCALE GENOMIC DNA]</scope>
    <source>
        <strain evidence="3">SYSU2018</strain>
    </source>
</reference>
<dbReference type="PROSITE" id="PS51029">
    <property type="entry name" value="MADF"/>
    <property type="match status" value="2"/>
</dbReference>